<comment type="caution">
    <text evidence="2">The sequence shown here is derived from an EMBL/GenBank/DDBJ whole genome shotgun (WGS) entry which is preliminary data.</text>
</comment>
<evidence type="ECO:0000313" key="2">
    <source>
        <dbReference type="EMBL" id="KAK3375203.1"/>
    </source>
</evidence>
<evidence type="ECO:0000256" key="1">
    <source>
        <dbReference type="SAM" id="MobiDB-lite"/>
    </source>
</evidence>
<gene>
    <name evidence="2" type="ORF">B0H63DRAFT_526476</name>
</gene>
<feature type="region of interest" description="Disordered" evidence="1">
    <location>
        <begin position="171"/>
        <end position="191"/>
    </location>
</feature>
<name>A0AAE0KE87_9PEZI</name>
<dbReference type="Proteomes" id="UP001285441">
    <property type="component" value="Unassembled WGS sequence"/>
</dbReference>
<organism evidence="2 3">
    <name type="scientific">Podospora didyma</name>
    <dbReference type="NCBI Taxonomy" id="330526"/>
    <lineage>
        <taxon>Eukaryota</taxon>
        <taxon>Fungi</taxon>
        <taxon>Dikarya</taxon>
        <taxon>Ascomycota</taxon>
        <taxon>Pezizomycotina</taxon>
        <taxon>Sordariomycetes</taxon>
        <taxon>Sordariomycetidae</taxon>
        <taxon>Sordariales</taxon>
        <taxon>Podosporaceae</taxon>
        <taxon>Podospora</taxon>
    </lineage>
</organism>
<dbReference type="EMBL" id="JAULSW010000007">
    <property type="protein sequence ID" value="KAK3375203.1"/>
    <property type="molecule type" value="Genomic_DNA"/>
</dbReference>
<dbReference type="AlphaFoldDB" id="A0AAE0KE87"/>
<feature type="compositionally biased region" description="Acidic residues" evidence="1">
    <location>
        <begin position="179"/>
        <end position="189"/>
    </location>
</feature>
<proteinExistence type="predicted"/>
<reference evidence="2" key="2">
    <citation type="submission" date="2023-06" db="EMBL/GenBank/DDBJ databases">
        <authorList>
            <consortium name="Lawrence Berkeley National Laboratory"/>
            <person name="Haridas S."/>
            <person name="Hensen N."/>
            <person name="Bonometti L."/>
            <person name="Westerberg I."/>
            <person name="Brannstrom I.O."/>
            <person name="Guillou S."/>
            <person name="Cros-Aarteil S."/>
            <person name="Calhoun S."/>
            <person name="Kuo A."/>
            <person name="Mondo S."/>
            <person name="Pangilinan J."/>
            <person name="Riley R."/>
            <person name="LaButti K."/>
            <person name="Andreopoulos B."/>
            <person name="Lipzen A."/>
            <person name="Chen C."/>
            <person name="Yanf M."/>
            <person name="Daum C."/>
            <person name="Ng V."/>
            <person name="Clum A."/>
            <person name="Steindorff A."/>
            <person name="Ohm R."/>
            <person name="Martin F."/>
            <person name="Silar P."/>
            <person name="Natvig D."/>
            <person name="Lalanne C."/>
            <person name="Gautier V."/>
            <person name="Ament-velasquez S.L."/>
            <person name="Kruys A."/>
            <person name="Hutchinson M.I."/>
            <person name="Powell A.J."/>
            <person name="Barry K."/>
            <person name="Miller A.N."/>
            <person name="Grigoriev I.V."/>
            <person name="Debuchy R."/>
            <person name="Gladieux P."/>
            <person name="Thoren M.H."/>
            <person name="Johannesson H."/>
        </authorList>
    </citation>
    <scope>NUCLEOTIDE SEQUENCE</scope>
    <source>
        <strain evidence="2">CBS 232.78</strain>
    </source>
</reference>
<sequence length="331" mass="37725">MTLLVPVLLNLKEAKGKTFDDYCTFTLSGVQMKEQGQRKPNGKFDVVGVRTSHIYHAMAVINLESDRIHLYFPNTSPVSHPVVVNNQEHADEEIVVRSSKTSWKVGDLVSRKLLFIYRRMTDDENSRAVRHTSTFSFDPVRHPHAAELDLFLPKTCQMCIQQISSLKNHFSAERQEKEQNEEEDDEDGEPTAGYSKLQDVLLVAGRAFDLLADTEKKQGMSVYCSILSNTGLLHAHGGFFDLSLPKIEEYYRIRCEVEKQDWSKFGWIEVALGNTRKDSIANDLDDFKPAAMINQDVERCHTLLGRFDEAERRLRLARAEFEGSKNLGQLA</sequence>
<evidence type="ECO:0000313" key="3">
    <source>
        <dbReference type="Proteomes" id="UP001285441"/>
    </source>
</evidence>
<accession>A0AAE0KE87</accession>
<keyword evidence="3" id="KW-1185">Reference proteome</keyword>
<protein>
    <submittedName>
        <fullName evidence="2">Uncharacterized protein</fullName>
    </submittedName>
</protein>
<reference evidence="2" key="1">
    <citation type="journal article" date="2023" name="Mol. Phylogenet. Evol.">
        <title>Genome-scale phylogeny and comparative genomics of the fungal order Sordariales.</title>
        <authorList>
            <person name="Hensen N."/>
            <person name="Bonometti L."/>
            <person name="Westerberg I."/>
            <person name="Brannstrom I.O."/>
            <person name="Guillou S."/>
            <person name="Cros-Aarteil S."/>
            <person name="Calhoun S."/>
            <person name="Haridas S."/>
            <person name="Kuo A."/>
            <person name="Mondo S."/>
            <person name="Pangilinan J."/>
            <person name="Riley R."/>
            <person name="LaButti K."/>
            <person name="Andreopoulos B."/>
            <person name="Lipzen A."/>
            <person name="Chen C."/>
            <person name="Yan M."/>
            <person name="Daum C."/>
            <person name="Ng V."/>
            <person name="Clum A."/>
            <person name="Steindorff A."/>
            <person name="Ohm R.A."/>
            <person name="Martin F."/>
            <person name="Silar P."/>
            <person name="Natvig D.O."/>
            <person name="Lalanne C."/>
            <person name="Gautier V."/>
            <person name="Ament-Velasquez S.L."/>
            <person name="Kruys A."/>
            <person name="Hutchinson M.I."/>
            <person name="Powell A.J."/>
            <person name="Barry K."/>
            <person name="Miller A.N."/>
            <person name="Grigoriev I.V."/>
            <person name="Debuchy R."/>
            <person name="Gladieux P."/>
            <person name="Hiltunen Thoren M."/>
            <person name="Johannesson H."/>
        </authorList>
    </citation>
    <scope>NUCLEOTIDE SEQUENCE</scope>
    <source>
        <strain evidence="2">CBS 232.78</strain>
    </source>
</reference>